<comment type="caution">
    <text evidence="2">The sequence shown here is derived from an EMBL/GenBank/DDBJ whole genome shotgun (WGS) entry which is preliminary data.</text>
</comment>
<feature type="region of interest" description="Disordered" evidence="1">
    <location>
        <begin position="140"/>
        <end position="160"/>
    </location>
</feature>
<dbReference type="AlphaFoldDB" id="A0A317Q4D8"/>
<keyword evidence="3" id="KW-1185">Reference proteome</keyword>
<evidence type="ECO:0000256" key="1">
    <source>
        <dbReference type="SAM" id="MobiDB-lite"/>
    </source>
</evidence>
<dbReference type="Proteomes" id="UP000246744">
    <property type="component" value="Unassembled WGS sequence"/>
</dbReference>
<dbReference type="EMBL" id="QGTS01000002">
    <property type="protein sequence ID" value="PWW11464.1"/>
    <property type="molecule type" value="Genomic_DNA"/>
</dbReference>
<protein>
    <submittedName>
        <fullName evidence="2">Uncharacterized protein</fullName>
    </submittedName>
</protein>
<gene>
    <name evidence="2" type="ORF">DES37_10266</name>
</gene>
<evidence type="ECO:0000313" key="2">
    <source>
        <dbReference type="EMBL" id="PWW11464.1"/>
    </source>
</evidence>
<sequence>MYVQLYKNKENKERVIAGAGSKKGITLVDNRSNLLARELRANGGNNTPSNQQHVQRKVIRTIGSQPIQLKLNGQMAFELFMIHQKYGMVNFELHRTLCHKHENLKDAIDELVALKGPYPGMAPKGFKPVFMSDDGVTPLPNSSVGVEESHEHEKKTDHKEPQNKCFAQFNTLITQHGLPRTSRLLLKLKEYEEDRKQFKNIKALIAALSKDGVPTDSLRDQSEEVFTARKGDSSSNFANAIIIVDMINGPVIKTTLSGSRRVGNSIYAFPVSASKRISKDIDQSQNDSEVGLFQSIHNELFANEGMAKKLSKYKARVYIRIMSNMGPCDGCKRRLELLKEKFIEILKYNGLVVDVHYASPPGKAANRVNSTYGWKEDDICKSGMREGLYAHTDA</sequence>
<reference evidence="2 3" key="1">
    <citation type="submission" date="2018-05" db="EMBL/GenBank/DDBJ databases">
        <title>Genomic Encyclopedia of Type Strains, Phase IV (KMG-IV): sequencing the most valuable type-strain genomes for metagenomic binning, comparative biology and taxonomic classification.</title>
        <authorList>
            <person name="Goeker M."/>
        </authorList>
    </citation>
    <scope>NUCLEOTIDE SEQUENCE [LARGE SCALE GENOMIC DNA]</scope>
    <source>
        <strain evidence="2 3">DSM 19579</strain>
    </source>
</reference>
<accession>A0A317Q4D8</accession>
<feature type="compositionally biased region" description="Basic and acidic residues" evidence="1">
    <location>
        <begin position="147"/>
        <end position="160"/>
    </location>
</feature>
<organism evidence="2 3">
    <name type="scientific">Mangrovibacter plantisponsor</name>
    <dbReference type="NCBI Taxonomy" id="451513"/>
    <lineage>
        <taxon>Bacteria</taxon>
        <taxon>Pseudomonadati</taxon>
        <taxon>Pseudomonadota</taxon>
        <taxon>Gammaproteobacteria</taxon>
        <taxon>Enterobacterales</taxon>
        <taxon>Enterobacteriaceae</taxon>
        <taxon>Mangrovibacter</taxon>
    </lineage>
</organism>
<name>A0A317Q4D8_9ENTR</name>
<proteinExistence type="predicted"/>
<evidence type="ECO:0000313" key="3">
    <source>
        <dbReference type="Proteomes" id="UP000246744"/>
    </source>
</evidence>